<sequence>MSGSGLYNSVQERAQQVVKEDLGRAKVFVGDAAKSRAYLYPIKGILYFASHRALWKPFLSRLGSTFSP</sequence>
<reference evidence="1" key="1">
    <citation type="journal article" date="2023" name="Mol. Plant Microbe Interact.">
        <title>Elucidating the Obligate Nature and Biological Capacity of an Invasive Fungal Corn Pathogen.</title>
        <authorList>
            <person name="MacCready J.S."/>
            <person name="Roggenkamp E.M."/>
            <person name="Gdanetz K."/>
            <person name="Chilvers M.I."/>
        </authorList>
    </citation>
    <scope>NUCLEOTIDE SEQUENCE</scope>
    <source>
        <strain evidence="1">PM02</strain>
    </source>
</reference>
<dbReference type="EMBL" id="JAQQPM010000001">
    <property type="protein sequence ID" value="KAK2067428.1"/>
    <property type="molecule type" value="Genomic_DNA"/>
</dbReference>
<accession>A0AAD9MB36</accession>
<dbReference type="Proteomes" id="UP001217918">
    <property type="component" value="Unassembled WGS sequence"/>
</dbReference>
<comment type="caution">
    <text evidence="1">The sequence shown here is derived from an EMBL/GenBank/DDBJ whole genome shotgun (WGS) entry which is preliminary data.</text>
</comment>
<keyword evidence="2" id="KW-1185">Reference proteome</keyword>
<dbReference type="AlphaFoldDB" id="A0AAD9MB36"/>
<name>A0AAD9MB36_9PEZI</name>
<proteinExistence type="predicted"/>
<evidence type="ECO:0000313" key="2">
    <source>
        <dbReference type="Proteomes" id="UP001217918"/>
    </source>
</evidence>
<organism evidence="1 2">
    <name type="scientific">Phyllachora maydis</name>
    <dbReference type="NCBI Taxonomy" id="1825666"/>
    <lineage>
        <taxon>Eukaryota</taxon>
        <taxon>Fungi</taxon>
        <taxon>Dikarya</taxon>
        <taxon>Ascomycota</taxon>
        <taxon>Pezizomycotina</taxon>
        <taxon>Sordariomycetes</taxon>
        <taxon>Sordariomycetidae</taxon>
        <taxon>Phyllachorales</taxon>
        <taxon>Phyllachoraceae</taxon>
        <taxon>Phyllachora</taxon>
    </lineage>
</organism>
<gene>
    <name evidence="1" type="ORF">P8C59_001169</name>
</gene>
<protein>
    <submittedName>
        <fullName evidence="1">Uncharacterized protein</fullName>
    </submittedName>
</protein>
<evidence type="ECO:0000313" key="1">
    <source>
        <dbReference type="EMBL" id="KAK2067428.1"/>
    </source>
</evidence>